<dbReference type="InterPro" id="IPR050161">
    <property type="entry name" value="Siro_Cobalamin_biosynth"/>
</dbReference>
<dbReference type="Gene3D" id="3.30.950.10">
    <property type="entry name" value="Methyltransferase, Cobalt-precorrin-4 Transmethylase, Domain 2"/>
    <property type="match status" value="1"/>
</dbReference>
<dbReference type="SUPFAM" id="SSF69618">
    <property type="entry name" value="HemD-like"/>
    <property type="match status" value="1"/>
</dbReference>
<dbReference type="InterPro" id="IPR036108">
    <property type="entry name" value="4pyrrol_syn_uPrphyn_synt_sf"/>
</dbReference>
<accession>A0A1H3WEW6</accession>
<dbReference type="Gene3D" id="3.40.50.10090">
    <property type="match status" value="2"/>
</dbReference>
<evidence type="ECO:0000256" key="6">
    <source>
        <dbReference type="RuleBase" id="RU003960"/>
    </source>
</evidence>
<dbReference type="InterPro" id="IPR000878">
    <property type="entry name" value="4pyrrol_Mease"/>
</dbReference>
<dbReference type="Pfam" id="PF00590">
    <property type="entry name" value="TP_methylase"/>
    <property type="match status" value="1"/>
</dbReference>
<dbReference type="EMBL" id="FNQG01000003">
    <property type="protein sequence ID" value="SDZ84788.1"/>
    <property type="molecule type" value="Genomic_DNA"/>
</dbReference>
<dbReference type="FunFam" id="3.40.1010.10:FF:000001">
    <property type="entry name" value="Siroheme synthase"/>
    <property type="match status" value="1"/>
</dbReference>
<gene>
    <name evidence="9" type="ORF">SAMN05660648_00889</name>
</gene>
<evidence type="ECO:0000256" key="5">
    <source>
        <dbReference type="ARBA" id="ARBA00023244"/>
    </source>
</evidence>
<dbReference type="PANTHER" id="PTHR45790:SF3">
    <property type="entry name" value="S-ADENOSYL-L-METHIONINE-DEPENDENT UROPORPHYRINOGEN III METHYLTRANSFERASE, CHLOROPLASTIC"/>
    <property type="match status" value="1"/>
</dbReference>
<dbReference type="RefSeq" id="WP_074671162.1">
    <property type="nucleotide sequence ID" value="NZ_FNQG01000003.1"/>
</dbReference>
<dbReference type="InterPro" id="IPR006366">
    <property type="entry name" value="CobA/CysG_C"/>
</dbReference>
<evidence type="ECO:0000256" key="3">
    <source>
        <dbReference type="ARBA" id="ARBA00022679"/>
    </source>
</evidence>
<keyword evidence="4" id="KW-0949">S-adenosyl-L-methionine</keyword>
<dbReference type="CDD" id="cd11642">
    <property type="entry name" value="SUMT"/>
    <property type="match status" value="1"/>
</dbReference>
<dbReference type="GO" id="GO:0019354">
    <property type="term" value="P:siroheme biosynthetic process"/>
    <property type="evidence" value="ECO:0007669"/>
    <property type="project" value="InterPro"/>
</dbReference>
<keyword evidence="2 6" id="KW-0489">Methyltransferase</keyword>
<evidence type="ECO:0000256" key="1">
    <source>
        <dbReference type="ARBA" id="ARBA00012162"/>
    </source>
</evidence>
<dbReference type="AlphaFoldDB" id="A0A1H3WEW6"/>
<dbReference type="GO" id="GO:0032259">
    <property type="term" value="P:methylation"/>
    <property type="evidence" value="ECO:0007669"/>
    <property type="project" value="UniProtKB-KW"/>
</dbReference>
<organism evidence="9 10">
    <name type="scientific">Selenomonas ruminantium</name>
    <dbReference type="NCBI Taxonomy" id="971"/>
    <lineage>
        <taxon>Bacteria</taxon>
        <taxon>Bacillati</taxon>
        <taxon>Bacillota</taxon>
        <taxon>Negativicutes</taxon>
        <taxon>Selenomonadales</taxon>
        <taxon>Selenomonadaceae</taxon>
        <taxon>Selenomonas</taxon>
    </lineage>
</organism>
<dbReference type="OrthoDB" id="9815856at2"/>
<dbReference type="InterPro" id="IPR014777">
    <property type="entry name" value="4pyrrole_Mease_sub1"/>
</dbReference>
<dbReference type="Proteomes" id="UP000183469">
    <property type="component" value="Unassembled WGS sequence"/>
</dbReference>
<dbReference type="SUPFAM" id="SSF53790">
    <property type="entry name" value="Tetrapyrrole methylase"/>
    <property type="match status" value="1"/>
</dbReference>
<feature type="domain" description="Tetrapyrrole methylase" evidence="7">
    <location>
        <begin position="4"/>
        <end position="216"/>
    </location>
</feature>
<dbReference type="Gene3D" id="3.40.1010.10">
    <property type="entry name" value="Cobalt-precorrin-4 Transmethylase, Domain 1"/>
    <property type="match status" value="1"/>
</dbReference>
<dbReference type="InterPro" id="IPR035996">
    <property type="entry name" value="4pyrrol_Methylase_sf"/>
</dbReference>
<dbReference type="EC" id="2.1.1.107" evidence="1"/>
<keyword evidence="5" id="KW-0627">Porphyrin biosynthesis</keyword>
<name>A0A1H3WEW6_SELRU</name>
<dbReference type="InterPro" id="IPR003754">
    <property type="entry name" value="4pyrrol_synth_uPrphyn_synth"/>
</dbReference>
<evidence type="ECO:0000256" key="2">
    <source>
        <dbReference type="ARBA" id="ARBA00022603"/>
    </source>
</evidence>
<dbReference type="NCBIfam" id="TIGR01469">
    <property type="entry name" value="cobA_cysG_Cterm"/>
    <property type="match status" value="1"/>
</dbReference>
<dbReference type="FunFam" id="3.40.50.10090:FF:000001">
    <property type="entry name" value="Bifunctional uroporphyrinogen-III C-methyltransferase/uroporphyrinogen-III synthase"/>
    <property type="match status" value="1"/>
</dbReference>
<dbReference type="Pfam" id="PF02602">
    <property type="entry name" value="HEM4"/>
    <property type="match status" value="1"/>
</dbReference>
<dbReference type="PROSITE" id="PS00840">
    <property type="entry name" value="SUMT_2"/>
    <property type="match status" value="1"/>
</dbReference>
<dbReference type="GO" id="GO:0004852">
    <property type="term" value="F:uroporphyrinogen-III synthase activity"/>
    <property type="evidence" value="ECO:0007669"/>
    <property type="project" value="InterPro"/>
</dbReference>
<comment type="similarity">
    <text evidence="6">Belongs to the precorrin methyltransferase family.</text>
</comment>
<dbReference type="PANTHER" id="PTHR45790">
    <property type="entry name" value="SIROHEME SYNTHASE-RELATED"/>
    <property type="match status" value="1"/>
</dbReference>
<evidence type="ECO:0000259" key="8">
    <source>
        <dbReference type="Pfam" id="PF02602"/>
    </source>
</evidence>
<dbReference type="InterPro" id="IPR014776">
    <property type="entry name" value="4pyrrole_Mease_sub2"/>
</dbReference>
<proteinExistence type="inferred from homology"/>
<dbReference type="CDD" id="cd06578">
    <property type="entry name" value="HemD"/>
    <property type="match status" value="1"/>
</dbReference>
<keyword evidence="3 6" id="KW-0808">Transferase</keyword>
<evidence type="ECO:0000313" key="9">
    <source>
        <dbReference type="EMBL" id="SDZ84788.1"/>
    </source>
</evidence>
<evidence type="ECO:0000259" key="7">
    <source>
        <dbReference type="Pfam" id="PF00590"/>
    </source>
</evidence>
<protein>
    <recommendedName>
        <fullName evidence="1">uroporphyrinogen-III C-methyltransferase</fullName>
        <ecNumber evidence="1">2.1.1.107</ecNumber>
    </recommendedName>
</protein>
<feature type="domain" description="Tetrapyrrole biosynthesis uroporphyrinogen III synthase" evidence="8">
    <location>
        <begin position="270"/>
        <end position="498"/>
    </location>
</feature>
<sequence>MAGMVYLVGAGPGDYRLISMKAVDCLKMADVVVYDRLADDRILRWAPEDAEYIYVGKASSNHTMKQEDINQLLVDKAKEGKCVVRLKGGDPFVFGRGGEEGLLLRENNLPFEIVPGITSAISVPAYAGIPVTHRAVATSFAVVTGHEDPTKGKSNMRWEHLATGVDTLVFLMGVANLPHITSKLIENGRSADTPAAVIRWGTKPEQRTLITTVGKAAEDVAKKGIKPPAIFIVGEVVKLRDSLQWFDNLSQRPLFGKRILVTRARSQASKLTAKLENLGAEVFEAPAISMADPADNYAALDKAIDHVADYHWLIFTSANGVGRFFARLFKAGKDARALGYAKIAAIGSATAEKLKQYGLVADVIPQEYRAEGVVEALKGKLPPHAKILIPRAEEAREVLPDTLREMGAEVEVAPAYRTVCGQVDGEALAAELKEDNIDLVTFTSSSTVKNLVNIIGSAEVLKGVKTACIGPVTADTAKSLGIEPDIIAKEYTIDGLVEAICK</sequence>
<dbReference type="FunFam" id="3.30.950.10:FF:000001">
    <property type="entry name" value="Siroheme synthase"/>
    <property type="match status" value="1"/>
</dbReference>
<dbReference type="GO" id="GO:0004851">
    <property type="term" value="F:uroporphyrin-III C-methyltransferase activity"/>
    <property type="evidence" value="ECO:0007669"/>
    <property type="project" value="UniProtKB-EC"/>
</dbReference>
<reference evidence="9 10" key="1">
    <citation type="submission" date="2016-10" db="EMBL/GenBank/DDBJ databases">
        <authorList>
            <person name="de Groot N.N."/>
        </authorList>
    </citation>
    <scope>NUCLEOTIDE SEQUENCE [LARGE SCALE GENOMIC DNA]</scope>
    <source>
        <strain evidence="9 10">DSM 2872</strain>
    </source>
</reference>
<dbReference type="InterPro" id="IPR003043">
    <property type="entry name" value="Uropor_MeTrfase_CS"/>
</dbReference>
<evidence type="ECO:0000256" key="4">
    <source>
        <dbReference type="ARBA" id="ARBA00022691"/>
    </source>
</evidence>
<evidence type="ECO:0000313" key="10">
    <source>
        <dbReference type="Proteomes" id="UP000183469"/>
    </source>
</evidence>
<dbReference type="NCBIfam" id="NF004790">
    <property type="entry name" value="PRK06136.1"/>
    <property type="match status" value="1"/>
</dbReference>